<gene>
    <name evidence="2" type="ORF">Q5P01_000520</name>
</gene>
<feature type="region of interest" description="Disordered" evidence="1">
    <location>
        <begin position="90"/>
        <end position="149"/>
    </location>
</feature>
<feature type="compositionally biased region" description="Basic and acidic residues" evidence="1">
    <location>
        <begin position="25"/>
        <end position="41"/>
    </location>
</feature>
<name>A0AA88IRX3_CHASR</name>
<accession>A0AA88IRX3</accession>
<feature type="compositionally biased region" description="Basic and acidic residues" evidence="1">
    <location>
        <begin position="331"/>
        <end position="347"/>
    </location>
</feature>
<keyword evidence="3" id="KW-1185">Reference proteome</keyword>
<feature type="region of interest" description="Disordered" evidence="1">
    <location>
        <begin position="243"/>
        <end position="295"/>
    </location>
</feature>
<feature type="compositionally biased region" description="Polar residues" evidence="1">
    <location>
        <begin position="396"/>
        <end position="409"/>
    </location>
</feature>
<dbReference type="EMBL" id="JAUPFM010000050">
    <property type="protein sequence ID" value="KAK2814392.1"/>
    <property type="molecule type" value="Genomic_DNA"/>
</dbReference>
<evidence type="ECO:0000313" key="3">
    <source>
        <dbReference type="Proteomes" id="UP001187415"/>
    </source>
</evidence>
<comment type="caution">
    <text evidence="2">The sequence shown here is derived from an EMBL/GenBank/DDBJ whole genome shotgun (WGS) entry which is preliminary data.</text>
</comment>
<dbReference type="Proteomes" id="UP001187415">
    <property type="component" value="Unassembled WGS sequence"/>
</dbReference>
<feature type="region of interest" description="Disordered" evidence="1">
    <location>
        <begin position="390"/>
        <end position="409"/>
    </location>
</feature>
<dbReference type="AlphaFoldDB" id="A0AA88IRX3"/>
<evidence type="ECO:0000256" key="1">
    <source>
        <dbReference type="SAM" id="MobiDB-lite"/>
    </source>
</evidence>
<organism evidence="2 3">
    <name type="scientific">Channa striata</name>
    <name type="common">Snakehead murrel</name>
    <name type="synonym">Ophicephalus striatus</name>
    <dbReference type="NCBI Taxonomy" id="64152"/>
    <lineage>
        <taxon>Eukaryota</taxon>
        <taxon>Metazoa</taxon>
        <taxon>Chordata</taxon>
        <taxon>Craniata</taxon>
        <taxon>Vertebrata</taxon>
        <taxon>Euteleostomi</taxon>
        <taxon>Actinopterygii</taxon>
        <taxon>Neopterygii</taxon>
        <taxon>Teleostei</taxon>
        <taxon>Neoteleostei</taxon>
        <taxon>Acanthomorphata</taxon>
        <taxon>Anabantaria</taxon>
        <taxon>Anabantiformes</taxon>
        <taxon>Channoidei</taxon>
        <taxon>Channidae</taxon>
        <taxon>Channa</taxon>
    </lineage>
</organism>
<feature type="compositionally biased region" description="Basic and acidic residues" evidence="1">
    <location>
        <begin position="258"/>
        <end position="276"/>
    </location>
</feature>
<sequence length="508" mass="55958">MFMRAPEAGIRWMDTPGVRQLLEGDNGRPDGRSQGSKDRPSSRLGARLPGFASTATIGRLPRPTKSTIEWLCPPRRFLVARDRVPATPRLAIDSRAARPEIPPTRRYGRGPVVDSGAKEPGLSQRSRRGPRADRGARERNALGGDSRGIGNKMRAARAVRVSSAGNRLVRRAGSAQVSIGDRVHAEADSLSFAERWTHALPPGLDALRTRRRGFLVSTAEPRGPDDELTLLLEKSRDAILRRLRQPGVARDPGAQGVRDPRGARFARPNRDPEGKRSSGKRSQAPSWKPETLHRAAQRSLREFCELRGLPKRGALPQKERPAPSAGGSGDAARREDAGEPFAREGKERVARGGSFVVSLAERRLRSNAPGAPRDRGHVFFEPAQRGLEGPRRWTKTENSSDITNLTDSASGVPRLHRGWHSVRIETRGLCTARRTPRATGFSTRFGRHRCPRDCRLTPTRPARDRAGGARGREEMLKRARELCRTALADLTGGRRRAPPTRRGVARAL</sequence>
<reference evidence="2" key="1">
    <citation type="submission" date="2023-07" db="EMBL/GenBank/DDBJ databases">
        <title>Chromosome-level Genome Assembly of Striped Snakehead (Channa striata).</title>
        <authorList>
            <person name="Liu H."/>
        </authorList>
    </citation>
    <scope>NUCLEOTIDE SEQUENCE</scope>
    <source>
        <strain evidence="2">Gz</strain>
        <tissue evidence="2">Muscle</tissue>
    </source>
</reference>
<evidence type="ECO:0000313" key="2">
    <source>
        <dbReference type="EMBL" id="KAK2814392.1"/>
    </source>
</evidence>
<feature type="region of interest" description="Disordered" evidence="1">
    <location>
        <begin position="308"/>
        <end position="347"/>
    </location>
</feature>
<protein>
    <submittedName>
        <fullName evidence="2">Uncharacterized protein</fullName>
    </submittedName>
</protein>
<feature type="region of interest" description="Disordered" evidence="1">
    <location>
        <begin position="22"/>
        <end position="60"/>
    </location>
</feature>
<feature type="compositionally biased region" description="Basic and acidic residues" evidence="1">
    <location>
        <begin position="130"/>
        <end position="140"/>
    </location>
</feature>
<proteinExistence type="predicted"/>